<protein>
    <submittedName>
        <fullName evidence="1">Uncharacterized protein</fullName>
    </submittedName>
</protein>
<reference evidence="1 2" key="1">
    <citation type="submission" date="2021-10" db="EMBL/GenBank/DDBJ databases">
        <authorList>
            <person name="Koch H."/>
        </authorList>
    </citation>
    <scope>NUCLEOTIDE SEQUENCE [LARGE SCALE GENOMIC DNA]</scope>
    <source>
        <strain evidence="1">6680</strain>
    </source>
</reference>
<evidence type="ECO:0000313" key="1">
    <source>
        <dbReference type="EMBL" id="CAG9932041.1"/>
    </source>
</evidence>
<sequence length="67" mass="7338">MAINTPDPNPVEACGADRPAIAGLIRARFGSGYEGYVICGIYHPLFVNRLPKQKAYSLARDRASKYP</sequence>
<accession>A0ABM8YX23</accession>
<name>A0ABM8YX23_9PROT</name>
<proteinExistence type="predicted"/>
<keyword evidence="2" id="KW-1185">Reference proteome</keyword>
<dbReference type="Proteomes" id="UP000839052">
    <property type="component" value="Chromosome"/>
</dbReference>
<organism evidence="1 2">
    <name type="scientific">Candidatus Nitrotoga arctica</name>
    <dbReference type="NCBI Taxonomy" id="453162"/>
    <lineage>
        <taxon>Bacteria</taxon>
        <taxon>Pseudomonadati</taxon>
        <taxon>Pseudomonadota</taxon>
        <taxon>Betaproteobacteria</taxon>
        <taxon>Nitrosomonadales</taxon>
        <taxon>Gallionellaceae</taxon>
        <taxon>Candidatus Nitrotoga</taxon>
    </lineage>
</organism>
<dbReference type="EMBL" id="OU912926">
    <property type="protein sequence ID" value="CAG9932041.1"/>
    <property type="molecule type" value="Genomic_DNA"/>
</dbReference>
<gene>
    <name evidence="1" type="ORF">NTG6680_0788</name>
</gene>
<evidence type="ECO:0000313" key="2">
    <source>
        <dbReference type="Proteomes" id="UP000839052"/>
    </source>
</evidence>